<dbReference type="InterPro" id="IPR003369">
    <property type="entry name" value="TatA/B/E"/>
</dbReference>
<dbReference type="AlphaFoldDB" id="A0A518D945"/>
<sequence length="58" mass="6309">MFAPGIFQVLAVLLVVLLIFGNRLPSVARSLGQSIIEFKKGVKEIESKKDETHAGDTP</sequence>
<dbReference type="Pfam" id="PF02416">
    <property type="entry name" value="TatA_B_E"/>
    <property type="match status" value="1"/>
</dbReference>
<keyword evidence="3 9" id="KW-1003">Cell membrane</keyword>
<dbReference type="HAMAP" id="MF_00236">
    <property type="entry name" value="TatA_E"/>
    <property type="match status" value="1"/>
</dbReference>
<keyword evidence="8 9" id="KW-0472">Membrane</keyword>
<keyword evidence="2 9" id="KW-0813">Transport</keyword>
<dbReference type="OrthoDB" id="290425at2"/>
<comment type="function">
    <text evidence="9">Part of the twin-arginine translocation (Tat) system that transports large folded proteins containing a characteristic twin-arginine motif in their signal peptide across membranes. TatA could form the protein-conducting channel of the Tat system.</text>
</comment>
<reference evidence="10 11" key="1">
    <citation type="submission" date="2019-02" db="EMBL/GenBank/DDBJ databases">
        <title>Deep-cultivation of Planctomycetes and their phenomic and genomic characterization uncovers novel biology.</title>
        <authorList>
            <person name="Wiegand S."/>
            <person name="Jogler M."/>
            <person name="Boedeker C."/>
            <person name="Pinto D."/>
            <person name="Vollmers J."/>
            <person name="Rivas-Marin E."/>
            <person name="Kohn T."/>
            <person name="Peeters S.H."/>
            <person name="Heuer A."/>
            <person name="Rast P."/>
            <person name="Oberbeckmann S."/>
            <person name="Bunk B."/>
            <person name="Jeske O."/>
            <person name="Meyerdierks A."/>
            <person name="Storesund J.E."/>
            <person name="Kallscheuer N."/>
            <person name="Luecker S."/>
            <person name="Lage O.M."/>
            <person name="Pohl T."/>
            <person name="Merkel B.J."/>
            <person name="Hornburger P."/>
            <person name="Mueller R.-W."/>
            <person name="Bruemmer F."/>
            <person name="Labrenz M."/>
            <person name="Spormann A.M."/>
            <person name="Op den Camp H."/>
            <person name="Overmann J."/>
            <person name="Amann R."/>
            <person name="Jetten M.S.M."/>
            <person name="Mascher T."/>
            <person name="Medema M.H."/>
            <person name="Devos D.P."/>
            <person name="Kaster A.-K."/>
            <person name="Ovreas L."/>
            <person name="Rohde M."/>
            <person name="Galperin M.Y."/>
            <person name="Jogler C."/>
        </authorList>
    </citation>
    <scope>NUCLEOTIDE SEQUENCE [LARGE SCALE GENOMIC DNA]</scope>
    <source>
        <strain evidence="10 11">Pla175</strain>
    </source>
</reference>
<evidence type="ECO:0000256" key="4">
    <source>
        <dbReference type="ARBA" id="ARBA00022692"/>
    </source>
</evidence>
<dbReference type="GO" id="GO:0043953">
    <property type="term" value="P:protein transport by the Tat complex"/>
    <property type="evidence" value="ECO:0007669"/>
    <property type="project" value="UniProtKB-UniRule"/>
</dbReference>
<keyword evidence="6 9" id="KW-1133">Transmembrane helix</keyword>
<keyword evidence="7 9" id="KW-0811">Translocation</keyword>
<dbReference type="Proteomes" id="UP000317429">
    <property type="component" value="Chromosome"/>
</dbReference>
<evidence type="ECO:0000256" key="2">
    <source>
        <dbReference type="ARBA" id="ARBA00022448"/>
    </source>
</evidence>
<evidence type="ECO:0000256" key="9">
    <source>
        <dbReference type="HAMAP-Rule" id="MF_00236"/>
    </source>
</evidence>
<keyword evidence="4 9" id="KW-0812">Transmembrane</keyword>
<evidence type="ECO:0000256" key="6">
    <source>
        <dbReference type="ARBA" id="ARBA00022989"/>
    </source>
</evidence>
<evidence type="ECO:0000256" key="1">
    <source>
        <dbReference type="ARBA" id="ARBA00004162"/>
    </source>
</evidence>
<dbReference type="RefSeq" id="WP_145282397.1">
    <property type="nucleotide sequence ID" value="NZ_CP036291.1"/>
</dbReference>
<accession>A0A518D945</accession>
<dbReference type="GO" id="GO:0033281">
    <property type="term" value="C:TAT protein transport complex"/>
    <property type="evidence" value="ECO:0007669"/>
    <property type="project" value="UniProtKB-UniRule"/>
</dbReference>
<dbReference type="KEGG" id="pnd:Pla175_13420"/>
<comment type="subunit">
    <text evidence="9">Forms a complex with TatC.</text>
</comment>
<evidence type="ECO:0000313" key="10">
    <source>
        <dbReference type="EMBL" id="QDU87974.1"/>
    </source>
</evidence>
<comment type="subcellular location">
    <subcellularLocation>
        <location evidence="1 9">Cell membrane</location>
        <topology evidence="1 9">Single-pass membrane protein</topology>
    </subcellularLocation>
</comment>
<dbReference type="InterPro" id="IPR006312">
    <property type="entry name" value="TatA/E"/>
</dbReference>
<dbReference type="EMBL" id="CP036291">
    <property type="protein sequence ID" value="QDU87974.1"/>
    <property type="molecule type" value="Genomic_DNA"/>
</dbReference>
<evidence type="ECO:0000313" key="11">
    <source>
        <dbReference type="Proteomes" id="UP000317429"/>
    </source>
</evidence>
<dbReference type="PANTHER" id="PTHR42982:SF1">
    <property type="entry name" value="SEC-INDEPENDENT PROTEIN TRANSLOCASE PROTEIN TATA"/>
    <property type="match status" value="1"/>
</dbReference>
<evidence type="ECO:0000256" key="3">
    <source>
        <dbReference type="ARBA" id="ARBA00022475"/>
    </source>
</evidence>
<protein>
    <recommendedName>
        <fullName evidence="9">Sec-independent protein translocase protein TatA</fullName>
    </recommendedName>
</protein>
<name>A0A518D945_9BACT</name>
<comment type="similarity">
    <text evidence="9">Belongs to the TatA/E family.</text>
</comment>
<dbReference type="PANTHER" id="PTHR42982">
    <property type="entry name" value="SEC-INDEPENDENT PROTEIN TRANSLOCASE PROTEIN TATA"/>
    <property type="match status" value="1"/>
</dbReference>
<organism evidence="10 11">
    <name type="scientific">Pirellulimonas nuda</name>
    <dbReference type="NCBI Taxonomy" id="2528009"/>
    <lineage>
        <taxon>Bacteria</taxon>
        <taxon>Pseudomonadati</taxon>
        <taxon>Planctomycetota</taxon>
        <taxon>Planctomycetia</taxon>
        <taxon>Pirellulales</taxon>
        <taxon>Lacipirellulaceae</taxon>
        <taxon>Pirellulimonas</taxon>
    </lineage>
</organism>
<keyword evidence="11" id="KW-1185">Reference proteome</keyword>
<gene>
    <name evidence="9" type="primary">tatA</name>
    <name evidence="10" type="ORF">Pla175_13420</name>
</gene>
<evidence type="ECO:0000256" key="8">
    <source>
        <dbReference type="ARBA" id="ARBA00023136"/>
    </source>
</evidence>
<dbReference type="Gene3D" id="1.20.5.3310">
    <property type="match status" value="1"/>
</dbReference>
<keyword evidence="5 9" id="KW-0653">Protein transport</keyword>
<evidence type="ECO:0000256" key="5">
    <source>
        <dbReference type="ARBA" id="ARBA00022927"/>
    </source>
</evidence>
<proteinExistence type="inferred from homology"/>
<dbReference type="GO" id="GO:0008320">
    <property type="term" value="F:protein transmembrane transporter activity"/>
    <property type="evidence" value="ECO:0007669"/>
    <property type="project" value="UniProtKB-UniRule"/>
</dbReference>
<evidence type="ECO:0000256" key="7">
    <source>
        <dbReference type="ARBA" id="ARBA00023010"/>
    </source>
</evidence>